<organism evidence="6 7">
    <name type="scientific">Asanoa ferruginea</name>
    <dbReference type="NCBI Taxonomy" id="53367"/>
    <lineage>
        <taxon>Bacteria</taxon>
        <taxon>Bacillati</taxon>
        <taxon>Actinomycetota</taxon>
        <taxon>Actinomycetes</taxon>
        <taxon>Micromonosporales</taxon>
        <taxon>Micromonosporaceae</taxon>
        <taxon>Asanoa</taxon>
    </lineage>
</organism>
<feature type="repeat" description="WD" evidence="3">
    <location>
        <begin position="1468"/>
        <end position="1509"/>
    </location>
</feature>
<dbReference type="Pfam" id="PF22739">
    <property type="entry name" value="NA-iREase3"/>
    <property type="match status" value="1"/>
</dbReference>
<feature type="repeat" description="WD" evidence="3">
    <location>
        <begin position="1214"/>
        <end position="1255"/>
    </location>
</feature>
<feature type="repeat" description="WD" evidence="3">
    <location>
        <begin position="1339"/>
        <end position="1380"/>
    </location>
</feature>
<reference evidence="6 7" key="1">
    <citation type="submission" date="2018-08" db="EMBL/GenBank/DDBJ databases">
        <title>Sequencing the genomes of 1000 actinobacteria strains.</title>
        <authorList>
            <person name="Klenk H.-P."/>
        </authorList>
    </citation>
    <scope>NUCLEOTIDE SEQUENCE [LARGE SCALE GENOMIC DNA]</scope>
    <source>
        <strain evidence="6 7">DSM 44099</strain>
    </source>
</reference>
<comment type="caution">
    <text evidence="6">The sequence shown here is derived from an EMBL/GenBank/DDBJ whole genome shotgun (WGS) entry which is preliminary data.</text>
</comment>
<dbReference type="CDD" id="cd00200">
    <property type="entry name" value="WD40"/>
    <property type="match status" value="3"/>
</dbReference>
<dbReference type="Pfam" id="PF05729">
    <property type="entry name" value="NACHT"/>
    <property type="match status" value="1"/>
</dbReference>
<dbReference type="InterPro" id="IPR011047">
    <property type="entry name" value="Quinoprotein_ADH-like_sf"/>
</dbReference>
<feature type="domain" description="HTH cro/C1-type" evidence="5">
    <location>
        <begin position="14"/>
        <end position="74"/>
    </location>
</feature>
<dbReference type="SUPFAM" id="SSF47413">
    <property type="entry name" value="lambda repressor-like DNA-binding domains"/>
    <property type="match status" value="1"/>
</dbReference>
<dbReference type="InterPro" id="IPR020472">
    <property type="entry name" value="WD40_PAC1"/>
</dbReference>
<keyword evidence="2" id="KW-0677">Repeat</keyword>
<feature type="repeat" description="WD" evidence="3">
    <location>
        <begin position="1510"/>
        <end position="1551"/>
    </location>
</feature>
<dbReference type="PROSITE" id="PS50082">
    <property type="entry name" value="WD_REPEATS_2"/>
    <property type="match status" value="13"/>
</dbReference>
<gene>
    <name evidence="6" type="ORF">DFJ67_2988</name>
</gene>
<dbReference type="EMBL" id="QUMQ01000001">
    <property type="protein sequence ID" value="REF96993.1"/>
    <property type="molecule type" value="Genomic_DNA"/>
</dbReference>
<dbReference type="Pfam" id="PF00805">
    <property type="entry name" value="Pentapeptide"/>
    <property type="match status" value="2"/>
</dbReference>
<dbReference type="Gene3D" id="1.10.260.40">
    <property type="entry name" value="lambda repressor-like DNA-binding domains"/>
    <property type="match status" value="1"/>
</dbReference>
<sequence>MAPPNLTRNVALSIRRRRDELGWSARELAERCAALGMPSLTRVTIAKIENHSRGIGMEELAVLAAALGVRFDELTSEQVSGERAITILHLAGLGLAAGHLFGAPVVGQDNPHLELCNELAAELKSLDNTIDGARPDLVVVTGDLARTGRPREYDLVKAFLETLAERLGLGFERIAIVPGSRDVNLQATKAYFAECDADEVEPRRPYWSNWSRFAALFGAWPDAGRVVRMQAEQPWSLYEIKDLKVVLAGLNSTVEDGPDRTGHGGEIGIEQAQWFAEALRDYERQGWLRIGLVHHDPLGGRAAGDGDLGDTATFDGLLGPRLNLLLHGNDAGAGVAHLPSGLLTLGAGRAPGAEPDRGAANRCQLLRISADGVVRVVRRYDLDRRRWQPDGSARRKPSWSAPIQEPFRAVHGTFPAGSAGAADAPAITMWHNPGAEWVAGEPIDESPPALDARRLLLDRVADVCVARQSNAVVHRIKGDPPYLRVTYVEQGHARQLRIGACVGPFGETEVDQFHARVHAIDDALESTLVFNGAEPADALRHYAARRDVRLTSFLQFQGLVDLSGYVQSQARALASDQRYPESGYVPHRFTDALNPHGPVHTDVIAALIDQVSADDGRFVLLLGDFGRGKTYAMRQLARRILDERPHLTPILIDLRALDKTHTLEAHVAAHLAAHRHDDIDMRALRYMLEQGRIVLIFDGFDELVARATYERAADHLATLISGATERAKIVVASRTQHFQTHGQVLTAMGAQVGALAQRRILTLSDLSQEQIRTMLLRRYGNDEVAVDERIELLSKVPGLMALAQNPRMLGFIADLDEERLRAVAISGGVISPASLYEQILHNWLSLEEARTQSIPGAPLGLRLAELWTAVTTLALRMWETGDALVGVDELGIVARDLTELAGGHLSEEQIAYAVGAGSLLVRTDEGLFGFIHESVAEWLVARHLASVVDARPVGPAPLLERKTLTSLTVDFLCGLADPTKLRGWADAELSRGSRIGRDNATKVLARLSSSEGLDLRGADLNGENLSDRAWPDADLSGANFTGARMANMNLRGAILRDARLVDVSLDSTDLTDADLSGADLRGARVITSRLIGARLDGALLNDARLLDSDLTGVSAHDAVWRRAALIKTTADPGLVRQALAGGAAVLTGGPAAGAAVRLQSATMPPEVGVRFGFEEGRFPRPVAYDADGVLLAIGNEDGSVLICDAASGAPIRTLVGHEWRSYAVTFSPTEPLLATGSVDETVRLWDANTGECLHILEGHQDWVWPMLFNKDGTLLAAGASDGVVRVWDIRTGQLRWRLPGHDTRVFTATFDDGGRFLATGDDVRVQLWDINTGELHRSLETDGASTYWLRFNPAGTWLAAGGSDGAVRLWSPGTGELVHRLAGHRASIYSLDFHPTAGYLVSADTQGSLRRWDRSAATGEVSGREIGKHTGAVYRITFSPDGRRFATGDSDGDVWLWDAESCSIVHELGRHHASVWPMMFRPDGAQLATSSNDFTTKLWDTESGENLHTLRGHGRQMRAVAFNSDSSLLATSGNDGVVRLWSPHTGQCVRVLKHQADQLISVVFSPSAPELATASNDGRVYLWDAQSGKEGRVLLPATDYVWATAFHRDGEQVAIATDDENVKIMLRSTGRLRNTLVGEGGRVRALAFNPDGDRLATGGDDTQVRIWDWEAERADVLPQEHSGRIFSLAYNHDGNMLATASHDETVVIWNVADRSVLHRLRPGRGKLWSVAFHPDGELLATAGDKEVIDIWSVRTGRRVFELSGHNRRVWSVVFSPNGEFLASSSTDGTVRLWRTASAEPAHAATLLGLPNGWVAFGADGRHKADGAVSGEFWHIVGMCRFEPGELDQYLPETHELSADAPLL</sequence>
<dbReference type="PROSITE" id="PS50943">
    <property type="entry name" value="HTH_CROC1"/>
    <property type="match status" value="1"/>
</dbReference>
<evidence type="ECO:0000313" key="7">
    <source>
        <dbReference type="Proteomes" id="UP000256913"/>
    </source>
</evidence>
<dbReference type="PANTHER" id="PTHR44129">
    <property type="entry name" value="WD REPEAT-CONTAINING PROTEIN POP1"/>
    <property type="match status" value="1"/>
</dbReference>
<evidence type="ECO:0000259" key="4">
    <source>
        <dbReference type="PROSITE" id="PS50837"/>
    </source>
</evidence>
<dbReference type="InterPro" id="IPR019775">
    <property type="entry name" value="WD40_repeat_CS"/>
</dbReference>
<keyword evidence="1 3" id="KW-0853">WD repeat</keyword>
<feature type="repeat" description="WD" evidence="3">
    <location>
        <begin position="1298"/>
        <end position="1338"/>
    </location>
</feature>
<dbReference type="PROSITE" id="PS00678">
    <property type="entry name" value="WD_REPEATS_1"/>
    <property type="match status" value="5"/>
</dbReference>
<dbReference type="Proteomes" id="UP000256913">
    <property type="component" value="Unassembled WGS sequence"/>
</dbReference>
<dbReference type="SUPFAM" id="SSF141571">
    <property type="entry name" value="Pentapeptide repeat-like"/>
    <property type="match status" value="1"/>
</dbReference>
<feature type="repeat" description="WD" evidence="3">
    <location>
        <begin position="1678"/>
        <end position="1719"/>
    </location>
</feature>
<evidence type="ECO:0000256" key="2">
    <source>
        <dbReference type="ARBA" id="ARBA00022737"/>
    </source>
</evidence>
<dbReference type="InterPro" id="IPR001387">
    <property type="entry name" value="Cro/C1-type_HTH"/>
</dbReference>
<dbReference type="InterPro" id="IPR050349">
    <property type="entry name" value="WD_LIS1/nudF_dynein_reg"/>
</dbReference>
<dbReference type="Pfam" id="PF01381">
    <property type="entry name" value="HTH_3"/>
    <property type="match status" value="1"/>
</dbReference>
<dbReference type="InterPro" id="IPR001680">
    <property type="entry name" value="WD40_rpt"/>
</dbReference>
<evidence type="ECO:0000256" key="1">
    <source>
        <dbReference type="ARBA" id="ARBA00022574"/>
    </source>
</evidence>
<feature type="repeat" description="WD" evidence="3">
    <location>
        <begin position="1720"/>
        <end position="1761"/>
    </location>
</feature>
<dbReference type="PROSITE" id="PS50837">
    <property type="entry name" value="NACHT"/>
    <property type="match status" value="1"/>
</dbReference>
<dbReference type="InterPro" id="IPR015943">
    <property type="entry name" value="WD40/YVTN_repeat-like_dom_sf"/>
</dbReference>
<dbReference type="CDD" id="cd00093">
    <property type="entry name" value="HTH_XRE"/>
    <property type="match status" value="1"/>
</dbReference>
<keyword evidence="7" id="KW-1185">Reference proteome</keyword>
<dbReference type="Gene3D" id="3.40.50.300">
    <property type="entry name" value="P-loop containing nucleotide triphosphate hydrolases"/>
    <property type="match status" value="1"/>
</dbReference>
<dbReference type="GO" id="GO:0003677">
    <property type="term" value="F:DNA binding"/>
    <property type="evidence" value="ECO:0007669"/>
    <property type="project" value="InterPro"/>
</dbReference>
<feature type="domain" description="NACHT" evidence="4">
    <location>
        <begin position="617"/>
        <end position="735"/>
    </location>
</feature>
<protein>
    <submittedName>
        <fullName evidence="6">WD40 repeat protein</fullName>
    </submittedName>
</protein>
<dbReference type="InterPro" id="IPR054571">
    <property type="entry name" value="NA-iREase3_dom"/>
</dbReference>
<feature type="repeat" description="WD" evidence="3">
    <location>
        <begin position="1256"/>
        <end position="1297"/>
    </location>
</feature>
<dbReference type="Gene3D" id="2.130.10.10">
    <property type="entry name" value="YVTN repeat-like/Quinoprotein amine dehydrogenase"/>
    <property type="match status" value="5"/>
</dbReference>
<accession>A0A3D9ZM33</accession>
<dbReference type="Gene3D" id="2.160.20.80">
    <property type="entry name" value="E3 ubiquitin-protein ligase SopA"/>
    <property type="match status" value="1"/>
</dbReference>
<dbReference type="SUPFAM" id="SSF56300">
    <property type="entry name" value="Metallo-dependent phosphatases"/>
    <property type="match status" value="1"/>
</dbReference>
<dbReference type="Gene3D" id="3.60.21.10">
    <property type="match status" value="1"/>
</dbReference>
<feature type="repeat" description="WD" evidence="3">
    <location>
        <begin position="1762"/>
        <end position="1803"/>
    </location>
</feature>
<dbReference type="InterPro" id="IPR029052">
    <property type="entry name" value="Metallo-depent_PP-like"/>
</dbReference>
<dbReference type="Pfam" id="PF00400">
    <property type="entry name" value="WD40"/>
    <property type="match status" value="13"/>
</dbReference>
<dbReference type="SUPFAM" id="SSF50998">
    <property type="entry name" value="Quinoprotein alcohol dehydrogenase-like"/>
    <property type="match status" value="2"/>
</dbReference>
<name>A0A3D9ZM33_9ACTN</name>
<evidence type="ECO:0000313" key="6">
    <source>
        <dbReference type="EMBL" id="REF96993.1"/>
    </source>
</evidence>
<dbReference type="SMART" id="SM00530">
    <property type="entry name" value="HTH_XRE"/>
    <property type="match status" value="1"/>
</dbReference>
<dbReference type="PROSITE" id="PS50294">
    <property type="entry name" value="WD_REPEATS_REGION"/>
    <property type="match status" value="11"/>
</dbReference>
<dbReference type="SUPFAM" id="SSF52540">
    <property type="entry name" value="P-loop containing nucleoside triphosphate hydrolases"/>
    <property type="match status" value="1"/>
</dbReference>
<dbReference type="SMART" id="SM00320">
    <property type="entry name" value="WD40"/>
    <property type="match status" value="14"/>
</dbReference>
<proteinExistence type="predicted"/>
<dbReference type="InterPro" id="IPR001646">
    <property type="entry name" value="5peptide_repeat"/>
</dbReference>
<feature type="repeat" description="WD" evidence="3">
    <location>
        <begin position="1636"/>
        <end position="1668"/>
    </location>
</feature>
<dbReference type="InterPro" id="IPR007111">
    <property type="entry name" value="NACHT_NTPase"/>
</dbReference>
<evidence type="ECO:0000259" key="5">
    <source>
        <dbReference type="PROSITE" id="PS50943"/>
    </source>
</evidence>
<dbReference type="InterPro" id="IPR010982">
    <property type="entry name" value="Lambda_DNA-bd_dom_sf"/>
</dbReference>
<feature type="repeat" description="WD" evidence="3">
    <location>
        <begin position="1426"/>
        <end position="1467"/>
    </location>
</feature>
<feature type="repeat" description="WD" evidence="3">
    <location>
        <begin position="1381"/>
        <end position="1413"/>
    </location>
</feature>
<feature type="repeat" description="WD" evidence="3">
    <location>
        <begin position="1552"/>
        <end position="1593"/>
    </location>
</feature>
<evidence type="ECO:0000256" key="3">
    <source>
        <dbReference type="PROSITE-ProRule" id="PRU00221"/>
    </source>
</evidence>
<dbReference type="InterPro" id="IPR027417">
    <property type="entry name" value="P-loop_NTPase"/>
</dbReference>
<dbReference type="PRINTS" id="PR00320">
    <property type="entry name" value="GPROTEINBRPT"/>
</dbReference>